<reference evidence="1" key="1">
    <citation type="submission" date="2022-08" db="EMBL/GenBank/DDBJ databases">
        <title>Genome Sequence of Fusarium decemcellulare.</title>
        <authorList>
            <person name="Buettner E."/>
        </authorList>
    </citation>
    <scope>NUCLEOTIDE SEQUENCE</scope>
    <source>
        <strain evidence="1">Babe19</strain>
    </source>
</reference>
<evidence type="ECO:0000313" key="2">
    <source>
        <dbReference type="Proteomes" id="UP001148629"/>
    </source>
</evidence>
<comment type="caution">
    <text evidence="1">The sequence shown here is derived from an EMBL/GenBank/DDBJ whole genome shotgun (WGS) entry which is preliminary data.</text>
</comment>
<dbReference type="EMBL" id="JANRMS010000891">
    <property type="protein sequence ID" value="KAJ3533184.1"/>
    <property type="molecule type" value="Genomic_DNA"/>
</dbReference>
<organism evidence="1 2">
    <name type="scientific">Fusarium decemcellulare</name>
    <dbReference type="NCBI Taxonomy" id="57161"/>
    <lineage>
        <taxon>Eukaryota</taxon>
        <taxon>Fungi</taxon>
        <taxon>Dikarya</taxon>
        <taxon>Ascomycota</taxon>
        <taxon>Pezizomycotina</taxon>
        <taxon>Sordariomycetes</taxon>
        <taxon>Hypocreomycetidae</taxon>
        <taxon>Hypocreales</taxon>
        <taxon>Nectriaceae</taxon>
        <taxon>Fusarium</taxon>
        <taxon>Fusarium decemcellulare species complex</taxon>
    </lineage>
</organism>
<proteinExistence type="predicted"/>
<dbReference type="Proteomes" id="UP001148629">
    <property type="component" value="Unassembled WGS sequence"/>
</dbReference>
<keyword evidence="2" id="KW-1185">Reference proteome</keyword>
<sequence length="243" mass="26926">MSLPARLTPRLRPLWSSATTATTSRAFASAVPKQTTEEWPQRCPLGSYYETMLEYPLPIPPQKPEEPPKSADPKVKPATKQSSTTIAQPEPGPQPQTPQERAKIIFGSRLLGPVEQADRLAARKAQSTYIAGVLVPPKPEEPDNCCMSGCVNCVWDRFRDEMEEWSLKNAEAQLALKKVEGSMDSDGGGSESNWSTPAVGDTKIAKDFWDEQLYESVPVGIREFMKQEKRLKERHAREGTVGG</sequence>
<name>A0ACC1S6M1_9HYPO</name>
<evidence type="ECO:0000313" key="1">
    <source>
        <dbReference type="EMBL" id="KAJ3533184.1"/>
    </source>
</evidence>
<protein>
    <submittedName>
        <fullName evidence="1">Uncharacterized protein</fullName>
    </submittedName>
</protein>
<accession>A0ACC1S6M1</accession>
<gene>
    <name evidence="1" type="ORF">NM208_g8101</name>
</gene>